<name>A0A2P7B828_9HYPH</name>
<accession>A0A2P7B828</accession>
<comment type="subcellular location">
    <subcellularLocation>
        <location evidence="1">Cell membrane</location>
        <topology evidence="1">Multi-pass membrane protein</topology>
    </subcellularLocation>
</comment>
<comment type="caution">
    <text evidence="9">The sequence shown here is derived from an EMBL/GenBank/DDBJ whole genome shotgun (WGS) entry which is preliminary data.</text>
</comment>
<dbReference type="GO" id="GO:0004016">
    <property type="term" value="F:adenylate cyclase activity"/>
    <property type="evidence" value="ECO:0007669"/>
    <property type="project" value="UniProtKB-ARBA"/>
</dbReference>
<dbReference type="PANTHER" id="PTHR43081:SF1">
    <property type="entry name" value="ADENYLATE CYCLASE, TERMINAL-DIFFERENTIATION SPECIFIC"/>
    <property type="match status" value="1"/>
</dbReference>
<dbReference type="PANTHER" id="PTHR43081">
    <property type="entry name" value="ADENYLATE CYCLASE, TERMINAL-DIFFERENTIATION SPECIFIC-RELATED"/>
    <property type="match status" value="1"/>
</dbReference>
<dbReference type="RefSeq" id="WP_106713870.1">
    <property type="nucleotide sequence ID" value="NZ_PGGO01000029.1"/>
</dbReference>
<evidence type="ECO:0000313" key="10">
    <source>
        <dbReference type="Proteomes" id="UP000241444"/>
    </source>
</evidence>
<keyword evidence="10" id="KW-1185">Reference proteome</keyword>
<evidence type="ECO:0000259" key="8">
    <source>
        <dbReference type="PROSITE" id="PS50885"/>
    </source>
</evidence>
<keyword evidence="5 6" id="KW-0472">Membrane</keyword>
<dbReference type="PROSITE" id="PS50885">
    <property type="entry name" value="HAMP"/>
    <property type="match status" value="1"/>
</dbReference>
<proteinExistence type="predicted"/>
<dbReference type="AlphaFoldDB" id="A0A2P7B828"/>
<dbReference type="Gene3D" id="6.10.340.10">
    <property type="match status" value="1"/>
</dbReference>
<evidence type="ECO:0000256" key="2">
    <source>
        <dbReference type="ARBA" id="ARBA00022475"/>
    </source>
</evidence>
<dbReference type="CDD" id="cd12913">
    <property type="entry name" value="PDC1_MCP_like"/>
    <property type="match status" value="1"/>
</dbReference>
<dbReference type="Proteomes" id="UP000241444">
    <property type="component" value="Unassembled WGS sequence"/>
</dbReference>
<dbReference type="InterPro" id="IPR033479">
    <property type="entry name" value="dCache_1"/>
</dbReference>
<evidence type="ECO:0000256" key="1">
    <source>
        <dbReference type="ARBA" id="ARBA00004651"/>
    </source>
</evidence>
<protein>
    <submittedName>
        <fullName evidence="9">Adenylate/guanylate cyclase domain-containing protein</fullName>
    </submittedName>
</protein>
<dbReference type="InterPro" id="IPR050697">
    <property type="entry name" value="Adenylyl/Guanylyl_Cyclase_3/4"/>
</dbReference>
<organism evidence="9 10">
    <name type="scientific">Phyllobacterium brassicacearum</name>
    <dbReference type="NCBI Taxonomy" id="314235"/>
    <lineage>
        <taxon>Bacteria</taxon>
        <taxon>Pseudomonadati</taxon>
        <taxon>Pseudomonadota</taxon>
        <taxon>Alphaproteobacteria</taxon>
        <taxon>Hyphomicrobiales</taxon>
        <taxon>Phyllobacteriaceae</taxon>
        <taxon>Phyllobacterium</taxon>
    </lineage>
</organism>
<evidence type="ECO:0000256" key="5">
    <source>
        <dbReference type="ARBA" id="ARBA00023136"/>
    </source>
</evidence>
<evidence type="ECO:0000256" key="6">
    <source>
        <dbReference type="SAM" id="Phobius"/>
    </source>
</evidence>
<dbReference type="InterPro" id="IPR029787">
    <property type="entry name" value="Nucleotide_cyclase"/>
</dbReference>
<dbReference type="Pfam" id="PF00211">
    <property type="entry name" value="Guanylate_cyc"/>
    <property type="match status" value="1"/>
</dbReference>
<dbReference type="GO" id="GO:0035556">
    <property type="term" value="P:intracellular signal transduction"/>
    <property type="evidence" value="ECO:0007669"/>
    <property type="project" value="InterPro"/>
</dbReference>
<dbReference type="InterPro" id="IPR003660">
    <property type="entry name" value="HAMP_dom"/>
</dbReference>
<dbReference type="Gene3D" id="3.30.450.20">
    <property type="entry name" value="PAS domain"/>
    <property type="match status" value="1"/>
</dbReference>
<feature type="transmembrane region" description="Helical" evidence="6">
    <location>
        <begin position="329"/>
        <end position="352"/>
    </location>
</feature>
<evidence type="ECO:0000256" key="4">
    <source>
        <dbReference type="ARBA" id="ARBA00022989"/>
    </source>
</evidence>
<dbReference type="GO" id="GO:0009190">
    <property type="term" value="P:cyclic nucleotide biosynthetic process"/>
    <property type="evidence" value="ECO:0007669"/>
    <property type="project" value="InterPro"/>
</dbReference>
<keyword evidence="3 6" id="KW-0812">Transmembrane</keyword>
<sequence>MVSLLIVVSLTLVGLDYRRARNAAIEDTKASMRVFADRLVDRFGVLSGDTVTLVEIVASVANSLLTPPPERMDDKIAILREGMSKSPHIDGAYVGYPDGSFFHVVSLKASGWRIALNSPRGAETAVRSIENDPAGGQYNRLIFLDADGNRMFEHAAQTSGYDPRTRPWYKAAMGLRTPVSIGPYEMATTGALGMTVAQAHRGNGKVVVGVDIVLDTIIDFLSAERMSPDTVAFIVDTSGNPVIHSDRAMMDRILSPKEAADAGLSPSSDPLIRSVLSDDSWAEEARFIDVGGRTFLVMVAPIKSALLLANHRVVVAAPMDELMAPANAALLQGLSVSVFVVALAVVCALLLARLITKSLYLLTDSATRLQNLDFSTPIAVPSHVSEISMLGRAMNKARNAIFTFALYVPKELVRKGIESGHFTGRAAWRQEVTALFTDIYDFTTISERHTPEEVVAMLSEYFDIFNETVDEHGGTIIQFLGDSVFAMWNAPIPDDRHAEHACRCALKTEEKIRAYNETQRSKGLPEFRTRYGIHTGMAVVGSVGARERLQYTAMGDTVNVASRLEGMNKTYGTTILASAAVAALSSDSIIFRQLGTAQAKGRVEALEIYEVVGEIPSPVSDEATAETQKRSA</sequence>
<dbReference type="OrthoDB" id="9789782at2"/>
<dbReference type="Pfam" id="PF02743">
    <property type="entry name" value="dCache_1"/>
    <property type="match status" value="1"/>
</dbReference>
<dbReference type="InterPro" id="IPR001054">
    <property type="entry name" value="A/G_cyclase"/>
</dbReference>
<evidence type="ECO:0000256" key="3">
    <source>
        <dbReference type="ARBA" id="ARBA00022692"/>
    </source>
</evidence>
<dbReference type="GO" id="GO:0005886">
    <property type="term" value="C:plasma membrane"/>
    <property type="evidence" value="ECO:0007669"/>
    <property type="project" value="UniProtKB-SubCell"/>
</dbReference>
<gene>
    <name evidence="9" type="ORF">CU102_25480</name>
</gene>
<dbReference type="EMBL" id="PGGO01000029">
    <property type="protein sequence ID" value="PSH62609.1"/>
    <property type="molecule type" value="Genomic_DNA"/>
</dbReference>
<dbReference type="SUPFAM" id="SSF55073">
    <property type="entry name" value="Nucleotide cyclase"/>
    <property type="match status" value="1"/>
</dbReference>
<dbReference type="Gene3D" id="3.30.70.1230">
    <property type="entry name" value="Nucleotide cyclase"/>
    <property type="match status" value="1"/>
</dbReference>
<feature type="domain" description="HAMP" evidence="8">
    <location>
        <begin position="353"/>
        <end position="406"/>
    </location>
</feature>
<feature type="domain" description="Guanylate cyclase" evidence="7">
    <location>
        <begin position="433"/>
        <end position="565"/>
    </location>
</feature>
<keyword evidence="4 6" id="KW-1133">Transmembrane helix</keyword>
<dbReference type="SUPFAM" id="SSF103190">
    <property type="entry name" value="Sensory domain-like"/>
    <property type="match status" value="1"/>
</dbReference>
<dbReference type="PROSITE" id="PS50125">
    <property type="entry name" value="GUANYLATE_CYCLASE_2"/>
    <property type="match status" value="1"/>
</dbReference>
<evidence type="ECO:0000313" key="9">
    <source>
        <dbReference type="EMBL" id="PSH62609.1"/>
    </source>
</evidence>
<dbReference type="CDD" id="cd07302">
    <property type="entry name" value="CHD"/>
    <property type="match status" value="1"/>
</dbReference>
<dbReference type="InterPro" id="IPR029151">
    <property type="entry name" value="Sensor-like_sf"/>
</dbReference>
<keyword evidence="2" id="KW-1003">Cell membrane</keyword>
<evidence type="ECO:0000259" key="7">
    <source>
        <dbReference type="PROSITE" id="PS50125"/>
    </source>
</evidence>
<dbReference type="SMART" id="SM00044">
    <property type="entry name" value="CYCc"/>
    <property type="match status" value="1"/>
</dbReference>
<reference evidence="10" key="1">
    <citation type="submission" date="2017-11" db="EMBL/GenBank/DDBJ databases">
        <authorList>
            <person name="Kuznetsova I."/>
            <person name="Sazanova A."/>
            <person name="Chirak E."/>
            <person name="Safronova V."/>
            <person name="Willems A."/>
        </authorList>
    </citation>
    <scope>NUCLEOTIDE SEQUENCE [LARGE SCALE GENOMIC DNA]</scope>
    <source>
        <strain evidence="10">STM 196</strain>
    </source>
</reference>